<name>A0A9P0GFV1_9CUCU</name>
<feature type="region of interest" description="Disordered" evidence="1">
    <location>
        <begin position="1"/>
        <end position="35"/>
    </location>
</feature>
<evidence type="ECO:0000256" key="1">
    <source>
        <dbReference type="SAM" id="MobiDB-lite"/>
    </source>
</evidence>
<feature type="transmembrane region" description="Helical" evidence="2">
    <location>
        <begin position="889"/>
        <end position="908"/>
    </location>
</feature>
<evidence type="ECO:0000313" key="4">
    <source>
        <dbReference type="Proteomes" id="UP001153636"/>
    </source>
</evidence>
<dbReference type="OrthoDB" id="10070859at2759"/>
<keyword evidence="2" id="KW-0812">Transmembrane</keyword>
<protein>
    <submittedName>
        <fullName evidence="3">Uncharacterized protein</fullName>
    </submittedName>
</protein>
<feature type="region of interest" description="Disordered" evidence="1">
    <location>
        <begin position="990"/>
        <end position="1061"/>
    </location>
</feature>
<reference evidence="3" key="1">
    <citation type="submission" date="2022-01" db="EMBL/GenBank/DDBJ databases">
        <authorList>
            <person name="King R."/>
        </authorList>
    </citation>
    <scope>NUCLEOTIDE SEQUENCE</scope>
</reference>
<dbReference type="Proteomes" id="UP001153636">
    <property type="component" value="Chromosome 4"/>
</dbReference>
<feature type="compositionally biased region" description="Polar residues" evidence="1">
    <location>
        <begin position="1032"/>
        <end position="1059"/>
    </location>
</feature>
<dbReference type="PANTHER" id="PTHR37002">
    <property type="entry name" value="AGAP007005-PA"/>
    <property type="match status" value="1"/>
</dbReference>
<feature type="region of interest" description="Disordered" evidence="1">
    <location>
        <begin position="647"/>
        <end position="723"/>
    </location>
</feature>
<dbReference type="EMBL" id="OV651816">
    <property type="protein sequence ID" value="CAH1109281.1"/>
    <property type="molecule type" value="Genomic_DNA"/>
</dbReference>
<keyword evidence="2" id="KW-0472">Membrane</keyword>
<keyword evidence="2" id="KW-1133">Transmembrane helix</keyword>
<feature type="compositionally biased region" description="Basic residues" evidence="1">
    <location>
        <begin position="695"/>
        <end position="707"/>
    </location>
</feature>
<feature type="compositionally biased region" description="Polar residues" evidence="1">
    <location>
        <begin position="711"/>
        <end position="720"/>
    </location>
</feature>
<proteinExistence type="predicted"/>
<gene>
    <name evidence="3" type="ORF">PSYICH_LOCUS10490</name>
</gene>
<dbReference type="PANTHER" id="PTHR37002:SF10">
    <property type="entry name" value="TRANSGLUTAMINASE-LIKE DOMAIN-CONTAINING PROTEIN"/>
    <property type="match status" value="1"/>
</dbReference>
<organism evidence="3 4">
    <name type="scientific">Psylliodes chrysocephalus</name>
    <dbReference type="NCBI Taxonomy" id="3402493"/>
    <lineage>
        <taxon>Eukaryota</taxon>
        <taxon>Metazoa</taxon>
        <taxon>Ecdysozoa</taxon>
        <taxon>Arthropoda</taxon>
        <taxon>Hexapoda</taxon>
        <taxon>Insecta</taxon>
        <taxon>Pterygota</taxon>
        <taxon>Neoptera</taxon>
        <taxon>Endopterygota</taxon>
        <taxon>Coleoptera</taxon>
        <taxon>Polyphaga</taxon>
        <taxon>Cucujiformia</taxon>
        <taxon>Chrysomeloidea</taxon>
        <taxon>Chrysomelidae</taxon>
        <taxon>Galerucinae</taxon>
        <taxon>Alticini</taxon>
        <taxon>Psylliodes</taxon>
    </lineage>
</organism>
<evidence type="ECO:0000256" key="2">
    <source>
        <dbReference type="SAM" id="Phobius"/>
    </source>
</evidence>
<accession>A0A9P0GFV1</accession>
<feature type="compositionally biased region" description="Polar residues" evidence="1">
    <location>
        <begin position="647"/>
        <end position="686"/>
    </location>
</feature>
<feature type="transmembrane region" description="Helical" evidence="2">
    <location>
        <begin position="855"/>
        <end position="877"/>
    </location>
</feature>
<sequence>MATFHQNSKEGRPPDSPAGRKPSNRKSGLSPIRTWHTNPNKFSYLSSNPDPLAQNQNFNNGAFFEVETRLVHDLNKNVHVSVKKKCNKMEKSSLKQSLPKLLCLKKSPVLFSTRDTANLNSLKTLNVNTLGTDNCHKYLTKSASCYLDNLSSENNQCDTTNMSSPFRSSRLENAKKNRNSFHQNVEEALNSLLWQPYEYQVTRNSQSTSPFSSYSSPSSSYNDLDEITKNDGTSEHCSFTDLHLPTSASEMVINLQAGNLTDQSPRGSQSHDQHTIRSTSWLSVSDVFSLTVDARQRGACSDFAESDVNSYCCDMQVNVPLNSSSVPQTNVLHIAASENGVNNNASTQIHNSMFQNINETNLSSANVVGLPNHARYSSVPVSTIQSRSSTNNIVPKHSRNISEPSNQFFKCQNNNILTPQPGSSVPVHYRHSTQVDHSNVQQMNNFRSQSVPKCVPIPRYESSITTATNTVPSTQVNNPRFTQKINTNNDISNVNVNFYRAVPVNVISSVPTIHCLNTLSNVQGNEVSNVQVLPLGNPNVNNSNLVTSSTNNSLVVGTTQVILHNTQGNSINNDKTNFLNLQTSTVNVSTGCTSTATNTVTNLFPPSANNQVIVQNTRPVNFTTIPFVNNTQQANTSLRANIQVGSSSQVPLIKPNNENRTSTRTFTSTEAQTDEISILPPTNEQTSSDREQRRRERRERRHQRRINNRQSVDTSTQVNNHNDRLPDILNSHLPPPYTTLSNGQSMSPVVSPMSPLMTNSAIVPSQMMPPPHGAVLQTVVPSNIVPTSGFVFQGPPPVGQVPLVQGPAPVAVPVPPPTGFRFPFPANGFRRGRFSEDPPKGCCGILTWKPGSLRWFIALIALVAVCCVLVGTALGAMRPSGRDHLTVSLLMIGVGIVLVTVSGVAWRLTSHDSSTCRSMLGLGSTESVDVCTRRFVPRLPPAYGRPHHPYAAMMYPEFQYRPPPPSYQASMQEYRLRLLLLERGNTPQIQSGIHNAVSPPPTYRSQSGSLLRAPVSGRRDATQSEYSCPPSYRSQSTRPGTLQSNSVLHSREQSLSLSESNHDGSMVNVVNILGSTEEDIALDNITLDSLKMEPEHDLNPVKMLLKGSSGDFEGSKDGNLVTIVQTSDQNPVIVTVSGSSQIDHNSSVQITEIPSEMEILAHL</sequence>
<keyword evidence="4" id="KW-1185">Reference proteome</keyword>
<dbReference type="AlphaFoldDB" id="A0A9P0GFV1"/>
<evidence type="ECO:0000313" key="3">
    <source>
        <dbReference type="EMBL" id="CAH1109281.1"/>
    </source>
</evidence>